<feature type="domain" description="Duffy-binding-like" evidence="9">
    <location>
        <begin position="304"/>
        <end position="475"/>
    </location>
</feature>
<dbReference type="Pfam" id="PF15447">
    <property type="entry name" value="NTS"/>
    <property type="match status" value="1"/>
</dbReference>
<dbReference type="GO" id="GO:0046789">
    <property type="term" value="F:host cell surface receptor binding"/>
    <property type="evidence" value="ECO:0007669"/>
    <property type="project" value="InterPro"/>
</dbReference>
<evidence type="ECO:0000259" key="7">
    <source>
        <dbReference type="Pfam" id="PF18562"/>
    </source>
</evidence>
<feature type="region of interest" description="Disordered" evidence="2">
    <location>
        <begin position="1741"/>
        <end position="1783"/>
    </location>
</feature>
<feature type="domain" description="Duffy-binding-like" evidence="9">
    <location>
        <begin position="2006"/>
        <end position="2156"/>
    </location>
</feature>
<accession>A0A2P9D4W4</accession>
<feature type="region of interest" description="Disordered" evidence="2">
    <location>
        <begin position="2707"/>
        <end position="2729"/>
    </location>
</feature>
<dbReference type="SUPFAM" id="SSF140924">
    <property type="entry name" value="Duffy binding domain-like"/>
    <property type="match status" value="6"/>
</dbReference>
<dbReference type="VEuPathDB" id="PlasmoDB:PRCDC_0418700"/>
<dbReference type="InterPro" id="IPR044932">
    <property type="entry name" value="PfEMP1_ATS_sf"/>
</dbReference>
<evidence type="ECO:0000313" key="11">
    <source>
        <dbReference type="Proteomes" id="UP000240500"/>
    </source>
</evidence>
<dbReference type="InterPro" id="IPR049158">
    <property type="entry name" value="PfEMP1_CIDRalpha1_dom"/>
</dbReference>
<feature type="compositionally biased region" description="Low complexity" evidence="2">
    <location>
        <begin position="1764"/>
        <end position="1782"/>
    </location>
</feature>
<dbReference type="FunFam" id="1.10.1900.40:FF:000001">
    <property type="entry name" value="Erythrocyte membrane protein 1"/>
    <property type="match status" value="1"/>
</dbReference>
<dbReference type="Gene3D" id="1.10.1900.40">
    <property type="entry name" value="Acidic terminal segments, variant surface antigen of PfEMP1"/>
    <property type="match status" value="2"/>
</dbReference>
<feature type="region of interest" description="Disordered" evidence="2">
    <location>
        <begin position="1673"/>
        <end position="1721"/>
    </location>
</feature>
<dbReference type="InterPro" id="IPR004258">
    <property type="entry name" value="DBL"/>
</dbReference>
<reference evidence="10 11" key="1">
    <citation type="submission" date="2016-09" db="EMBL/GenBank/DDBJ databases">
        <authorList>
            <consortium name="Pathogen Informatics"/>
        </authorList>
    </citation>
    <scope>NUCLEOTIDE SEQUENCE [LARGE SCALE GENOMIC DNA]</scope>
</reference>
<proteinExistence type="predicted"/>
<feature type="compositionally biased region" description="Acidic residues" evidence="2">
    <location>
        <begin position="2426"/>
        <end position="2436"/>
    </location>
</feature>
<dbReference type="Pfam" id="PF05424">
    <property type="entry name" value="Duffy_binding"/>
    <property type="match status" value="4"/>
</dbReference>
<organism evidence="10 11">
    <name type="scientific">Plasmodium reichenowi</name>
    <dbReference type="NCBI Taxonomy" id="5854"/>
    <lineage>
        <taxon>Eukaryota</taxon>
        <taxon>Sar</taxon>
        <taxon>Alveolata</taxon>
        <taxon>Apicomplexa</taxon>
        <taxon>Aconoidasida</taxon>
        <taxon>Haemosporida</taxon>
        <taxon>Plasmodiidae</taxon>
        <taxon>Plasmodium</taxon>
        <taxon>Plasmodium (Laverania)</taxon>
    </lineage>
</organism>
<feature type="domain" description="Cysteine-rich interdomain region 1 gamma" evidence="7">
    <location>
        <begin position="2200"/>
        <end position="2254"/>
    </location>
</feature>
<feature type="domain" description="Duffy-antigen binding" evidence="4">
    <location>
        <begin position="118"/>
        <end position="300"/>
    </location>
</feature>
<feature type="region of interest" description="Disordered" evidence="2">
    <location>
        <begin position="1586"/>
        <end position="1640"/>
    </location>
</feature>
<dbReference type="GO" id="GO:0016020">
    <property type="term" value="C:membrane"/>
    <property type="evidence" value="ECO:0007669"/>
    <property type="project" value="InterPro"/>
</dbReference>
<dbReference type="Gene3D" id="1.20.1310.20">
    <property type="entry name" value="Duffy-antigen binding domain"/>
    <property type="match status" value="4"/>
</dbReference>
<feature type="domain" description="Plasmodium falciparum erythrocyte membrane protein 1 acidic terminal segment" evidence="5">
    <location>
        <begin position="2777"/>
        <end position="3003"/>
    </location>
</feature>
<dbReference type="Pfam" id="PF03011">
    <property type="entry name" value="PFEMP"/>
    <property type="match status" value="2"/>
</dbReference>
<feature type="coiled-coil region" evidence="1">
    <location>
        <begin position="892"/>
        <end position="919"/>
    </location>
</feature>
<feature type="compositionally biased region" description="Basic and acidic residues" evidence="2">
    <location>
        <begin position="2477"/>
        <end position="2486"/>
    </location>
</feature>
<feature type="domain" description="Duffy-binding-like" evidence="3">
    <location>
        <begin position="586"/>
        <end position="730"/>
    </location>
</feature>
<feature type="region of interest" description="Disordered" evidence="2">
    <location>
        <begin position="2663"/>
        <end position="2684"/>
    </location>
</feature>
<dbReference type="InterPro" id="IPR054595">
    <property type="entry name" value="DBL_C"/>
</dbReference>
<protein>
    <submittedName>
        <fullName evidence="10">Erythrocyte membrane protein 1, PfEMP1, putative</fullName>
    </submittedName>
</protein>
<dbReference type="Proteomes" id="UP000240500">
    <property type="component" value="Chromosome 4"/>
</dbReference>
<evidence type="ECO:0000259" key="6">
    <source>
        <dbReference type="Pfam" id="PF15447"/>
    </source>
</evidence>
<dbReference type="Gene3D" id="1.20.58.830">
    <property type="match status" value="4"/>
</dbReference>
<dbReference type="Pfam" id="PF22672">
    <property type="entry name" value="DBL_C"/>
    <property type="match status" value="2"/>
</dbReference>
<evidence type="ECO:0000259" key="5">
    <source>
        <dbReference type="Pfam" id="PF15445"/>
    </source>
</evidence>
<feature type="coiled-coil region" evidence="1">
    <location>
        <begin position="1079"/>
        <end position="1106"/>
    </location>
</feature>
<evidence type="ECO:0000259" key="8">
    <source>
        <dbReference type="Pfam" id="PF21807"/>
    </source>
</evidence>
<feature type="region of interest" description="Disordered" evidence="2">
    <location>
        <begin position="2417"/>
        <end position="2535"/>
    </location>
</feature>
<dbReference type="EMBL" id="LT969567">
    <property type="protein sequence ID" value="SOV76092.1"/>
    <property type="molecule type" value="Genomic_DNA"/>
</dbReference>
<dbReference type="FunFam" id="1.20.58.830:FF:000003">
    <property type="entry name" value="Erythrocyte membrane protein 1, PfEMP1"/>
    <property type="match status" value="1"/>
</dbReference>
<gene>
    <name evidence="10" type="ORF">PRG01_0403500</name>
</gene>
<evidence type="ECO:0000259" key="3">
    <source>
        <dbReference type="Pfam" id="PF03011"/>
    </source>
</evidence>
<feature type="domain" description="Plasmodium falciparum erythrocyte membrane protein 1 acidic terminal segment" evidence="5">
    <location>
        <begin position="2546"/>
        <end position="2775"/>
    </location>
</feature>
<sequence>MARGPHGGGSGKDIDDTSAKHLLDSIGKKVHDKVHDAANHYVSELHGLLKNAKFKVGNIIQSTDAELCKLNHIYHTNVTNGRSNPCYGRQAVRFSNTKGSECYWNRIKGNEKNNEAAACYPFRRLHLCDRNLEEIYPDKITNTNNLLLDVCLAAKYEGESIRTQYDQDKDKYESGLCTALARSFADIGDIIRGKDLFLGHQQRKRKLEENLKKIFKNIYDNLTDGAKTHYSDTDKNYYKLREDWWELNRQQVWNAMICGVEQNAQYFRESSSDKGGTYTKCRCASGDVLTNFDYVPQFLRWFEEWAEDFCRKKKNKLPNVKTNCRGDHDGDKYCSGNAYDCTQTIYKIGKVVMGNGCTNCSVSCRLYEKWIDNQKQEFLKQREKYKKEIQKYTNEESRSDSGGTTKRGASTTNYDGYESKFYEILKGISGGDLDKFLQLLNKEKECQNIDGKGGKIDFAENDDKSNEYKGTFYHSEYCKPCPECGVKLEGGTYKKREQDDPECSKASTYKPPRNIDTTNIKVLFSGEERRDITEKLKDFCDTKNTTYPQDEQWQCYYESAHNNMCKMTNNVGKNNELDKIMTFNEFFNFWVGHVLNDSIDWRTQLTKCLSENKLKKCKKGCKNSCECFKKWIDKKEQEWKEVRKQYDEQNDMGDWNRYDVLEYILEDDFLEDITKAYGDARAIQGIQKMLAKKKKQEEDDNASQKETIIDILLKHEKDEADECLKSHKNDEKCDDDHEEEVYVTNQCSGGGNSSGSSTKYPALVNQIAHQMHDDAHAEAGKRGLSKLEGHIENAKINNGGTKNDLANGEICNIEKKHSKAANPSNNPCHGKGPDRLKIGTEWSNKEDKNKGTHPEAYMPPRREHMCTSNLEKLDVGSVTKNANGHVNDTFLVDVLLAAKSEAEDIINNYKKNKDKEKLDDLEDKKTVCRAMKYSFADIGDIIKGTDLWVDNGGEKKTQENLVEIFKQIKKELEANGIDKYKGDTDGKHTKLRADWWEANRAEVWESMKCAVKNGSFPCKSDHTPYDDYIPQRLRWMTEWAEWYCKYQSQEYDKLFTQCSTCMSGTCTGGSGNDDSVKKCDTCNDACQKYKENIEKWRKQWETIKNKYEKLYANAETTAPFGGTIAYVDDVDKEDKYLVQFLQELQKEYKVTNAAAHVRRETSGKSNTTDVYATAAGYIHQELGTNMGCDIQREFCDKKNGDKQNENYVFRDKPNDHDKACECKGREKSVPKKPVPEVPPDACDIVDQIIQRNNNGTTAIDGCEPKTKGTYPGWDCTRNIKSGEDGACMPPRRQKLCVNNLQILNDETSLEKLRKAFIECAAIETFWLWHKYKDDKKKEKKYGPLSSPEPVDELKQGKIPDDFKRIMYYTFGDYRDLLFGTDIHKNDGNTGKVNENIKNLFNNNNRDKKKSDNSKRIEWWKNYGPDIWKGMVCGLSHAGGADKKILTTTYASPHTIKFSDNKTTLEDFAQTPQFLRWFTEWGDQFCRDRITQLESLKKMCPKDTCKSEETKATCINACKQYQNWLSKWEENYQKQSKKYFEDKKGKKFEKTLAKVDVNASTYAYEYLQKALQKLCGNGNCKCIDGQSNKSSKKTEDAHNAHMPKSLDYPPVEIEDRCTCQSPSKKPEAPPPKVPEAPKAEVDPKVCDTVKTAFEDGSTLQKVCPTKYGKNYGWRCVNPTKTNEGGKSGDTREGEAKIRKARSVDSQTPSAASDSNSSGSICVPPRRRRLYIGGLTRWVKETQLKAQGENGDKQVVSGGTEGDSGGPTESSSSSSTSGLTTSQSPNGDKLLAAFVESAAIETFFLWDRYKKIKEKEEIERKVAEDGLVTVISDVGKKLQKQLEDDGDIDDEFKRQMFYTLGDYRDICIGDENVINTLKASDKDKKIEEIEKKIKAVFSNDTPIPPSLGQANGVKDPKDWWDDNAKHIWDGMLCALTYDTDSGKEGQPPQKIQATDGTDLFTKLKTQYEYSSVKLDQEEAGGDGQMSTGDAPKLTDFVKRPPYFRWLEEWGDEFCRKRKHKLEIIKIDCKVNDEEKKCSGDGLVCTEKVPEKKEIFKSFNCHSCGKHCSSYRRWIGRQKTEFEKQSYAYEQQKMDAQNNSDKKYDNAFVEKLGKEYSSIQSFLGKLKDGPCKKDNDSEDDKKEEDEIQFDKDSQTFKHTDYCGTCSEFKVKCKGNVCNVSGGKTLTCNGGKINAKEIGNGVDSTVLDMRVSDNSGSGNGNGFNDLGECAGAGIFTGIKENKYKCGEYCGVHVCTLKKEDKNGQEKYEHITVKELLKRWLEIFFEDYNRIRTKLKACKENGNGSPCIKGCVDKWIKLKTDEWEKINSTYNEINENKNDDTGNNLTSFLDTLITETDVKKATGCSKKLEEFKRSRHCAVTASSGNANGQKRDVVECLIDKLQNEIKTESCSTPASVDIPAQCQKSPTHVEDEPEEHFEENTVENMRPNICPTPPKVDTVDEGTCEEAESPGTVPKENGAGDDGEKEKKEDSAVPEPEENSGDSSKQPEQTPKDPAQDQTPPPKPPNLPKPPPLDENPFNHPAVIPSLATSTLAWSIGIGFVAMSYWLLKKKTKSSVDMLRVLEIPKDDYGIPTFKSKNRYVPYRSAQYRGKRYIYLEGYSGTDSGYTDHYSDITSSSESEYDEFDINDIYAPHAPKYKTLIEVVLEPSTSGKNTPTSGNTMPTSDTPPPITDEEWNELKKDFISNMLQNEQKDVPNDYTSGNIPTNTNNTTMPHHNVDEKPFIMSIHDRNLYTGKEISYDMTTNSGNNDLYSGENDLYSGENDLYSGENDLYSGENDLYSGENGLYSGENDLYSGIDLINDVLSGNKHIDIYDEMLKRKENELFGTEHHPKRTTTSTHSVAKPTNSDPIMNQLDLFHKWLDRHRDMCEQWNNREELLDKLKEEWNKDNKKHNDENNINKMLNTDVSIQIDMNNPKTTNEFSNMDTYPDKYTVDNINPVDTLNNPNLVENNINPVDSNIPNPTHVQIEMSVKNTQLVEKKYPIADVWDI</sequence>
<dbReference type="Pfam" id="PF15445">
    <property type="entry name" value="ATS"/>
    <property type="match status" value="2"/>
</dbReference>
<evidence type="ECO:0000259" key="4">
    <source>
        <dbReference type="Pfam" id="PF05424"/>
    </source>
</evidence>
<feature type="region of interest" description="Disordered" evidence="2">
    <location>
        <begin position="391"/>
        <end position="410"/>
    </location>
</feature>
<dbReference type="InterPro" id="IPR029211">
    <property type="entry name" value="PfEMP1_ATS"/>
</dbReference>
<keyword evidence="1" id="KW-0175">Coiled coil</keyword>
<dbReference type="Gene3D" id="1.20.58.1930">
    <property type="match status" value="2"/>
</dbReference>
<dbReference type="InterPro" id="IPR042202">
    <property type="entry name" value="Duffy-ag-bd_sf"/>
</dbReference>
<feature type="domain" description="Duffy-antigen binding" evidence="4">
    <location>
        <begin position="856"/>
        <end position="1034"/>
    </location>
</feature>
<dbReference type="Pfam" id="PF21807">
    <property type="entry name" value="PfEMP1_CIDRalpha1_dom"/>
    <property type="match status" value="1"/>
</dbReference>
<feature type="domain" description="PfEMP1 CIDRalpha1" evidence="8">
    <location>
        <begin position="518"/>
        <end position="574"/>
    </location>
</feature>
<name>A0A2P9D4W4_PLARE</name>
<dbReference type="OrthoDB" id="379185at2759"/>
<feature type="region of interest" description="Disordered" evidence="2">
    <location>
        <begin position="2843"/>
        <end position="2862"/>
    </location>
</feature>
<feature type="compositionally biased region" description="Pro residues" evidence="2">
    <location>
        <begin position="2514"/>
        <end position="2529"/>
    </location>
</feature>
<evidence type="ECO:0000313" key="10">
    <source>
        <dbReference type="EMBL" id="SOV76092.1"/>
    </source>
</evidence>
<dbReference type="VEuPathDB" id="PlasmoDB:PRG01_0403500"/>
<feature type="compositionally biased region" description="Polar residues" evidence="2">
    <location>
        <begin position="2848"/>
        <end position="2862"/>
    </location>
</feature>
<dbReference type="InterPro" id="IPR008602">
    <property type="entry name" value="Duffy-antigen-binding"/>
</dbReference>
<evidence type="ECO:0000259" key="9">
    <source>
        <dbReference type="Pfam" id="PF22672"/>
    </source>
</evidence>
<feature type="compositionally biased region" description="Polar residues" evidence="2">
    <location>
        <begin position="2663"/>
        <end position="2679"/>
    </location>
</feature>
<feature type="domain" description="Duffy-binding-like" evidence="3">
    <location>
        <begin position="2271"/>
        <end position="2401"/>
    </location>
</feature>
<feature type="compositionally biased region" description="Low complexity" evidence="2">
    <location>
        <begin position="1704"/>
        <end position="1718"/>
    </location>
</feature>
<dbReference type="Pfam" id="PF18562">
    <property type="entry name" value="CIDR1_gamma"/>
    <property type="match status" value="1"/>
</dbReference>
<feature type="compositionally biased region" description="Polar residues" evidence="2">
    <location>
        <begin position="400"/>
        <end position="410"/>
    </location>
</feature>
<feature type="domain" description="Duffy-antigen binding" evidence="4">
    <location>
        <begin position="1719"/>
        <end position="1942"/>
    </location>
</feature>
<dbReference type="InterPro" id="IPR029210">
    <property type="entry name" value="PfEMP1_NTS"/>
</dbReference>
<feature type="compositionally biased region" description="Basic and acidic residues" evidence="2">
    <location>
        <begin position="1685"/>
        <end position="1696"/>
    </location>
</feature>
<feature type="domain" description="Duffy-antigen binding" evidence="4">
    <location>
        <begin position="1285"/>
        <end position="1475"/>
    </location>
</feature>
<evidence type="ECO:0000256" key="2">
    <source>
        <dbReference type="SAM" id="MobiDB-lite"/>
    </source>
</evidence>
<feature type="compositionally biased region" description="Acidic residues" evidence="2">
    <location>
        <begin position="2454"/>
        <end position="2463"/>
    </location>
</feature>
<dbReference type="InterPro" id="IPR041480">
    <property type="entry name" value="CIDR1_gamma"/>
</dbReference>
<evidence type="ECO:0000256" key="1">
    <source>
        <dbReference type="SAM" id="Coils"/>
    </source>
</evidence>
<feature type="domain" description="Plasmodium falciparum erythrocyte membrane protein-1 N-terminal segment" evidence="6">
    <location>
        <begin position="18"/>
        <end position="53"/>
    </location>
</feature>